<dbReference type="Gene3D" id="1.10.510.10">
    <property type="entry name" value="Transferase(Phosphotransferase) domain 1"/>
    <property type="match status" value="1"/>
</dbReference>
<keyword evidence="5" id="KW-0418">Kinase</keyword>
<keyword evidence="4" id="KW-0547">Nucleotide-binding</keyword>
<organism evidence="8 9">
    <name type="scientific">Microbotryum silenes-dioicae</name>
    <dbReference type="NCBI Taxonomy" id="796604"/>
    <lineage>
        <taxon>Eukaryota</taxon>
        <taxon>Fungi</taxon>
        <taxon>Dikarya</taxon>
        <taxon>Basidiomycota</taxon>
        <taxon>Pucciniomycotina</taxon>
        <taxon>Microbotryomycetes</taxon>
        <taxon>Microbotryales</taxon>
        <taxon>Microbotryaceae</taxon>
        <taxon>Microbotryum</taxon>
    </lineage>
</organism>
<dbReference type="InterPro" id="IPR050591">
    <property type="entry name" value="GSK-3"/>
</dbReference>
<dbReference type="InterPro" id="IPR011009">
    <property type="entry name" value="Kinase-like_dom_sf"/>
</dbReference>
<keyword evidence="3" id="KW-0808">Transferase</keyword>
<evidence type="ECO:0000256" key="1">
    <source>
        <dbReference type="ARBA" id="ARBA00005527"/>
    </source>
</evidence>
<keyword evidence="2" id="KW-0723">Serine/threonine-protein kinase</keyword>
<evidence type="ECO:0000259" key="7">
    <source>
        <dbReference type="PROSITE" id="PS50011"/>
    </source>
</evidence>
<sequence length="511" mass="58014">MFCTVFPNLRIHHFHGYGSPQSLLSAGRLCPRPSGDSSLDLLSEMQTAARSIDADDVSGAGKAGSRSHLTGTKFRDYTFRTYRHERTFGAFTGDCDSWSEECMVDPTRVYTIEATSVQTGQKTRLQYTDCKISGHGSFGVVVAARLIDGDTGRVALKRTKQDRRFKVGYWLYRSSYADSNRELQIMKITRHPNIIRLLYWYYEPSGKPEEVYLNLVLDYEPETIFRTYRIWTKQQLRFPEFLIKVHMFQLCRAVSYLHSMGICHRDLKPHNILVDPRTCKTTLIDFGSAKVLREGEANVSYTCSRYYRAAELIFGATMYTHQLGSTSYPDTIDMWSIGCIFAELLQGSVFFPGSSGVDQLVEIIKVLGTPSPDQIKAMVPNYHDRGLPHIKPTPFSKLLPRASPEAIDLLQNLIVFDPSQRLSAAELLAHAFFDEIKHPGPSGTGPVLPGGERMPPMFNFSHHELSIRPDLVNRIIPSYARREIYIQHGIDLSKSWQPIDLRTVRVDDIID</sequence>
<dbReference type="Proteomes" id="UP000249464">
    <property type="component" value="Unassembled WGS sequence"/>
</dbReference>
<dbReference type="PANTHER" id="PTHR24057:SF0">
    <property type="entry name" value="PROTEIN KINASE SHAGGY-RELATED"/>
    <property type="match status" value="1"/>
</dbReference>
<dbReference type="AlphaFoldDB" id="A0A2X0M076"/>
<dbReference type="GO" id="GO:0004674">
    <property type="term" value="F:protein serine/threonine kinase activity"/>
    <property type="evidence" value="ECO:0007669"/>
    <property type="project" value="UniProtKB-KW"/>
</dbReference>
<dbReference type="PANTHER" id="PTHR24057">
    <property type="entry name" value="GLYCOGEN SYNTHASE KINASE-3 ALPHA"/>
    <property type="match status" value="1"/>
</dbReference>
<gene>
    <name evidence="8" type="primary">BQ5605_C016g08202</name>
    <name evidence="8" type="ORF">BQ5605_C016G08202</name>
</gene>
<dbReference type="SMART" id="SM00220">
    <property type="entry name" value="S_TKc"/>
    <property type="match status" value="1"/>
</dbReference>
<dbReference type="GO" id="GO:0005524">
    <property type="term" value="F:ATP binding"/>
    <property type="evidence" value="ECO:0007669"/>
    <property type="project" value="UniProtKB-KW"/>
</dbReference>
<dbReference type="GO" id="GO:0007165">
    <property type="term" value="P:signal transduction"/>
    <property type="evidence" value="ECO:0007669"/>
    <property type="project" value="TreeGrafter"/>
</dbReference>
<evidence type="ECO:0000256" key="5">
    <source>
        <dbReference type="ARBA" id="ARBA00022777"/>
    </source>
</evidence>
<evidence type="ECO:0000313" key="9">
    <source>
        <dbReference type="Proteomes" id="UP000249464"/>
    </source>
</evidence>
<dbReference type="InterPro" id="IPR039192">
    <property type="entry name" value="STKc_GSK3"/>
</dbReference>
<keyword evidence="9" id="KW-1185">Reference proteome</keyword>
<dbReference type="GO" id="GO:0030154">
    <property type="term" value="P:cell differentiation"/>
    <property type="evidence" value="ECO:0007669"/>
    <property type="project" value="TreeGrafter"/>
</dbReference>
<evidence type="ECO:0000256" key="2">
    <source>
        <dbReference type="ARBA" id="ARBA00022527"/>
    </source>
</evidence>
<dbReference type="EMBL" id="FQNC01000018">
    <property type="protein sequence ID" value="SGY21147.1"/>
    <property type="molecule type" value="Genomic_DNA"/>
</dbReference>
<dbReference type="PROSITE" id="PS50011">
    <property type="entry name" value="PROTEIN_KINASE_DOM"/>
    <property type="match status" value="1"/>
</dbReference>
<evidence type="ECO:0000256" key="4">
    <source>
        <dbReference type="ARBA" id="ARBA00022741"/>
    </source>
</evidence>
<dbReference type="CDD" id="cd14137">
    <property type="entry name" value="STKc_GSK3"/>
    <property type="match status" value="1"/>
</dbReference>
<evidence type="ECO:0000256" key="6">
    <source>
        <dbReference type="ARBA" id="ARBA00022840"/>
    </source>
</evidence>
<protein>
    <submittedName>
        <fullName evidence="8">BQ5605_C016g08202 protein</fullName>
    </submittedName>
</protein>
<dbReference type="Gene3D" id="3.30.200.20">
    <property type="entry name" value="Phosphorylase Kinase, domain 1"/>
    <property type="match status" value="1"/>
</dbReference>
<dbReference type="SUPFAM" id="SSF56112">
    <property type="entry name" value="Protein kinase-like (PK-like)"/>
    <property type="match status" value="1"/>
</dbReference>
<name>A0A2X0M076_9BASI</name>
<dbReference type="Pfam" id="PF00069">
    <property type="entry name" value="Pkinase"/>
    <property type="match status" value="1"/>
</dbReference>
<dbReference type="InterPro" id="IPR008271">
    <property type="entry name" value="Ser/Thr_kinase_AS"/>
</dbReference>
<evidence type="ECO:0000313" key="8">
    <source>
        <dbReference type="EMBL" id="SGY21147.1"/>
    </source>
</evidence>
<dbReference type="STRING" id="796604.A0A2X0M076"/>
<comment type="similarity">
    <text evidence="1">Belongs to the protein kinase superfamily. CMGC Ser/Thr protein kinase family. GSK-3 subfamily.</text>
</comment>
<dbReference type="GO" id="GO:0005634">
    <property type="term" value="C:nucleus"/>
    <property type="evidence" value="ECO:0007669"/>
    <property type="project" value="TreeGrafter"/>
</dbReference>
<dbReference type="GO" id="GO:0005737">
    <property type="term" value="C:cytoplasm"/>
    <property type="evidence" value="ECO:0007669"/>
    <property type="project" value="TreeGrafter"/>
</dbReference>
<proteinExistence type="inferred from homology"/>
<dbReference type="InterPro" id="IPR000719">
    <property type="entry name" value="Prot_kinase_dom"/>
</dbReference>
<keyword evidence="6" id="KW-0067">ATP-binding</keyword>
<feature type="domain" description="Protein kinase" evidence="7">
    <location>
        <begin position="127"/>
        <end position="433"/>
    </location>
</feature>
<evidence type="ECO:0000256" key="3">
    <source>
        <dbReference type="ARBA" id="ARBA00022679"/>
    </source>
</evidence>
<reference evidence="8 9" key="1">
    <citation type="submission" date="2016-11" db="EMBL/GenBank/DDBJ databases">
        <authorList>
            <person name="Jaros S."/>
            <person name="Januszkiewicz K."/>
            <person name="Wedrychowicz H."/>
        </authorList>
    </citation>
    <scope>NUCLEOTIDE SEQUENCE [LARGE SCALE GENOMIC DNA]</scope>
</reference>
<accession>A0A2X0M076</accession>
<dbReference type="FunFam" id="1.10.510.10:FF:000624">
    <property type="entry name" value="Mitogen-activated protein kinase"/>
    <property type="match status" value="1"/>
</dbReference>
<dbReference type="PROSITE" id="PS00108">
    <property type="entry name" value="PROTEIN_KINASE_ST"/>
    <property type="match status" value="1"/>
</dbReference>